<organism evidence="2 3">
    <name type="scientific">Psychroserpens ponticola</name>
    <dbReference type="NCBI Taxonomy" id="2932268"/>
    <lineage>
        <taxon>Bacteria</taxon>
        <taxon>Pseudomonadati</taxon>
        <taxon>Bacteroidota</taxon>
        <taxon>Flavobacteriia</taxon>
        <taxon>Flavobacteriales</taxon>
        <taxon>Flavobacteriaceae</taxon>
        <taxon>Psychroserpens</taxon>
    </lineage>
</organism>
<gene>
    <name evidence="2" type="ORF">MUN68_003830</name>
</gene>
<reference evidence="2 3" key="1">
    <citation type="submission" date="2023-01" db="EMBL/GenBank/DDBJ databases">
        <title>Psychroserpens ponticola sp. nov., isolated from seawater.</title>
        <authorList>
            <person name="Kristyanto S."/>
            <person name="Jung J."/>
            <person name="Kim J.M."/>
            <person name="Jeon C.O."/>
        </authorList>
    </citation>
    <scope>NUCLEOTIDE SEQUENCE [LARGE SCALE GENOMIC DNA]</scope>
    <source>
        <strain evidence="2 3">MSW6</strain>
    </source>
</reference>
<sequence>MKLSLFLCFLCAITTSYSQGQNKLTSLDSLFYPNYPDGIYETKADFLSKTPSNNEAINALELVNLKRIHKDSLPHNCFFFYDKSRSKIRNVFAIVHNGQTFFQIKTILKHRNKNDRAQQNSKSHSFVRVIFGGNNYLYTEVNFRNKWKVNPVLNTGMVGGLIYSNKTYGKGVVWDFKNDEFNIFKSCKDYNNFIVDKLPEMVQECKSDEPNNFKVREAIQIIK</sequence>
<dbReference type="RefSeq" id="WP_249995396.1">
    <property type="nucleotide sequence ID" value="NZ_CP116221.1"/>
</dbReference>
<evidence type="ECO:0000313" key="3">
    <source>
        <dbReference type="Proteomes" id="UP001202717"/>
    </source>
</evidence>
<keyword evidence="1" id="KW-0732">Signal</keyword>
<keyword evidence="3" id="KW-1185">Reference proteome</keyword>
<feature type="signal peptide" evidence="1">
    <location>
        <begin position="1"/>
        <end position="20"/>
    </location>
</feature>
<feature type="chain" id="PRO_5046801425" description="GLPGLI family protein" evidence="1">
    <location>
        <begin position="21"/>
        <end position="223"/>
    </location>
</feature>
<accession>A0ABY7S0E3</accession>
<name>A0ABY7S0E3_9FLAO</name>
<protein>
    <recommendedName>
        <fullName evidence="4">GLPGLI family protein</fullName>
    </recommendedName>
</protein>
<dbReference type="EMBL" id="CP116221">
    <property type="protein sequence ID" value="WCO02629.1"/>
    <property type="molecule type" value="Genomic_DNA"/>
</dbReference>
<evidence type="ECO:0000256" key="1">
    <source>
        <dbReference type="SAM" id="SignalP"/>
    </source>
</evidence>
<evidence type="ECO:0008006" key="4">
    <source>
        <dbReference type="Google" id="ProtNLM"/>
    </source>
</evidence>
<evidence type="ECO:0000313" key="2">
    <source>
        <dbReference type="EMBL" id="WCO02629.1"/>
    </source>
</evidence>
<dbReference type="Proteomes" id="UP001202717">
    <property type="component" value="Chromosome"/>
</dbReference>
<proteinExistence type="predicted"/>